<dbReference type="SMART" id="SM00153">
    <property type="entry name" value="VHP"/>
    <property type="match status" value="1"/>
</dbReference>
<dbReference type="InterPro" id="IPR007123">
    <property type="entry name" value="Gelsolin-like_dom"/>
</dbReference>
<comment type="similarity">
    <text evidence="1">Belongs to the villin/gelsolin family.</text>
</comment>
<dbReference type="GO" id="GO:0008154">
    <property type="term" value="P:actin polymerization or depolymerization"/>
    <property type="evidence" value="ECO:0007669"/>
    <property type="project" value="TreeGrafter"/>
</dbReference>
<feature type="domain" description="HP" evidence="2">
    <location>
        <begin position="450"/>
        <end position="513"/>
    </location>
</feature>
<dbReference type="InterPro" id="IPR003128">
    <property type="entry name" value="Villin_headpiece"/>
</dbReference>
<dbReference type="OrthoDB" id="28894at2759"/>
<dbReference type="InterPro" id="IPR029006">
    <property type="entry name" value="ADF-H/Gelsolin-like_dom_sf"/>
</dbReference>
<dbReference type="GO" id="GO:0005546">
    <property type="term" value="F:phosphatidylinositol-4,5-bisphosphate binding"/>
    <property type="evidence" value="ECO:0007669"/>
    <property type="project" value="TreeGrafter"/>
</dbReference>
<gene>
    <name evidence="3" type="primary">SVIL_0</name>
    <name evidence="3" type="ORF">GWK47_016958</name>
</gene>
<dbReference type="Pfam" id="PF00626">
    <property type="entry name" value="Gelsolin"/>
    <property type="match status" value="1"/>
</dbReference>
<dbReference type="AlphaFoldDB" id="A0A8J5CM95"/>
<name>A0A8J5CM95_CHIOP</name>
<dbReference type="Pfam" id="PF02209">
    <property type="entry name" value="VHP"/>
    <property type="match status" value="1"/>
</dbReference>
<reference evidence="3" key="1">
    <citation type="submission" date="2020-07" db="EMBL/GenBank/DDBJ databases">
        <title>The High-quality genome of the commercially important snow crab, Chionoecetes opilio.</title>
        <authorList>
            <person name="Jeong J.-H."/>
            <person name="Ryu S."/>
        </authorList>
    </citation>
    <scope>NUCLEOTIDE SEQUENCE</scope>
    <source>
        <strain evidence="3">MADBK_172401_WGS</strain>
        <tissue evidence="3">Digestive gland</tissue>
    </source>
</reference>
<dbReference type="GO" id="GO:0005737">
    <property type="term" value="C:cytoplasm"/>
    <property type="evidence" value="ECO:0007669"/>
    <property type="project" value="TreeGrafter"/>
</dbReference>
<dbReference type="GO" id="GO:0051016">
    <property type="term" value="P:barbed-end actin filament capping"/>
    <property type="evidence" value="ECO:0007669"/>
    <property type="project" value="TreeGrafter"/>
</dbReference>
<dbReference type="Proteomes" id="UP000770661">
    <property type="component" value="Unassembled WGS sequence"/>
</dbReference>
<dbReference type="GO" id="GO:0051014">
    <property type="term" value="P:actin filament severing"/>
    <property type="evidence" value="ECO:0007669"/>
    <property type="project" value="TreeGrafter"/>
</dbReference>
<evidence type="ECO:0000313" key="3">
    <source>
        <dbReference type="EMBL" id="KAG0713102.1"/>
    </source>
</evidence>
<dbReference type="PROSITE" id="PS51089">
    <property type="entry name" value="HP"/>
    <property type="match status" value="1"/>
</dbReference>
<evidence type="ECO:0000313" key="4">
    <source>
        <dbReference type="Proteomes" id="UP000770661"/>
    </source>
</evidence>
<evidence type="ECO:0000259" key="2">
    <source>
        <dbReference type="PROSITE" id="PS51089"/>
    </source>
</evidence>
<comment type="caution">
    <text evidence="3">The sequence shown here is derived from an EMBL/GenBank/DDBJ whole genome shotgun (WGS) entry which is preliminary data.</text>
</comment>
<dbReference type="GO" id="GO:0015629">
    <property type="term" value="C:actin cytoskeleton"/>
    <property type="evidence" value="ECO:0007669"/>
    <property type="project" value="TreeGrafter"/>
</dbReference>
<dbReference type="Gene3D" id="3.40.20.10">
    <property type="entry name" value="Severin"/>
    <property type="match status" value="3"/>
</dbReference>
<evidence type="ECO:0000256" key="1">
    <source>
        <dbReference type="ARBA" id="ARBA00008418"/>
    </source>
</evidence>
<dbReference type="SUPFAM" id="SSF55753">
    <property type="entry name" value="Actin depolymerizing proteins"/>
    <property type="match status" value="3"/>
</dbReference>
<keyword evidence="4" id="KW-1185">Reference proteome</keyword>
<dbReference type="InterPro" id="IPR007122">
    <property type="entry name" value="Villin/Gelsolin"/>
</dbReference>
<dbReference type="PANTHER" id="PTHR11977">
    <property type="entry name" value="VILLIN"/>
    <property type="match status" value="1"/>
</dbReference>
<protein>
    <submittedName>
        <fullName evidence="3">Supervillin</fullName>
    </submittedName>
</protein>
<sequence length="513" mass="57977">MDGILMCPMNMAICTCNSRAQERRLLTISTNDFKVWHVSEYGKVQMSEASRSHLYTGDSYVVRWYYHVTASGRTLKGEPSKHNVTGRSRVAYFFWQGKDSSVSDKGVSALMTVELDEERGPHIRVSMGLEPPAFLNLFKGGLIIHQGRQDDEHEPKPWKLFIVRGELENEGHLVEVDVDSSHLRSRGCLVLVNCNTGVIHLWLGAKALKGTREVGTTTAQRLMDTSESDIGWKSTAAKKIKKQYEGAESRDFWEGFGGSKNSHFSLLDDDHTYDWTPRIWHMEAKHDSFQATEMMCSYRATSIPNPLAVMQSDLYSAKQPALFMVDSGHQVWVWQGWWPDESSDGDEFSATGSAVLRFNFARRAALETALNYCQIKAKSQAKSLAAKSYKRIEVEAAAVEPQLVVAGMEPLEFTNVFPWWTPKPDVIAIQEKEGRWAAGGQHLVTDILAQLSRTQYSLAELTMKTLPDGADPLHLEVYLSPEEFTEALGMNQDEFYSLQTWRQTEIKKKANLF</sequence>
<dbReference type="Gene3D" id="1.10.950.10">
    <property type="entry name" value="Villin headpiece domain"/>
    <property type="match status" value="1"/>
</dbReference>
<dbReference type="PANTHER" id="PTHR11977:SF45">
    <property type="entry name" value="SUPERVILLIN"/>
    <property type="match status" value="1"/>
</dbReference>
<proteinExistence type="inferred from homology"/>
<accession>A0A8J5CM95</accession>
<dbReference type="InterPro" id="IPR036886">
    <property type="entry name" value="Villin_headpiece_dom_sf"/>
</dbReference>
<dbReference type="SUPFAM" id="SSF47050">
    <property type="entry name" value="VHP, Villin headpiece domain"/>
    <property type="match status" value="1"/>
</dbReference>
<dbReference type="SMART" id="SM00262">
    <property type="entry name" value="GEL"/>
    <property type="match status" value="2"/>
</dbReference>
<dbReference type="EMBL" id="JACEEZ010021762">
    <property type="protein sequence ID" value="KAG0713102.1"/>
    <property type="molecule type" value="Genomic_DNA"/>
</dbReference>
<organism evidence="3 4">
    <name type="scientific">Chionoecetes opilio</name>
    <name type="common">Atlantic snow crab</name>
    <name type="synonym">Cancer opilio</name>
    <dbReference type="NCBI Taxonomy" id="41210"/>
    <lineage>
        <taxon>Eukaryota</taxon>
        <taxon>Metazoa</taxon>
        <taxon>Ecdysozoa</taxon>
        <taxon>Arthropoda</taxon>
        <taxon>Crustacea</taxon>
        <taxon>Multicrustacea</taxon>
        <taxon>Malacostraca</taxon>
        <taxon>Eumalacostraca</taxon>
        <taxon>Eucarida</taxon>
        <taxon>Decapoda</taxon>
        <taxon>Pleocyemata</taxon>
        <taxon>Brachyura</taxon>
        <taxon>Eubrachyura</taxon>
        <taxon>Majoidea</taxon>
        <taxon>Majidae</taxon>
        <taxon>Chionoecetes</taxon>
    </lineage>
</organism>
<dbReference type="GO" id="GO:0051015">
    <property type="term" value="F:actin filament binding"/>
    <property type="evidence" value="ECO:0007669"/>
    <property type="project" value="InterPro"/>
</dbReference>